<keyword evidence="2 4" id="KW-0863">Zinc-finger</keyword>
<feature type="compositionally biased region" description="Low complexity" evidence="5">
    <location>
        <begin position="236"/>
        <end position="260"/>
    </location>
</feature>
<comment type="caution">
    <text evidence="7">The sequence shown here is derived from an EMBL/GenBank/DDBJ whole genome shotgun (WGS) entry which is preliminary data.</text>
</comment>
<dbReference type="EMBL" id="JAACJJ010000015">
    <property type="protein sequence ID" value="KAF5325345.1"/>
    <property type="molecule type" value="Genomic_DNA"/>
</dbReference>
<dbReference type="PROSITE" id="PS50089">
    <property type="entry name" value="ZF_RING_2"/>
    <property type="match status" value="1"/>
</dbReference>
<evidence type="ECO:0000256" key="2">
    <source>
        <dbReference type="ARBA" id="ARBA00022771"/>
    </source>
</evidence>
<dbReference type="PANTHER" id="PTHR47094:SF1">
    <property type="entry name" value="RING-TYPE E3 UBIQUITIN TRANSFERASE"/>
    <property type="match status" value="1"/>
</dbReference>
<sequence>MPPKKRAARTVPKPTIMVEPNLPPDLPAPTTTRNRQPRAQTTFSSRTTRQSALRLGERLTSMNHTRPAMTGPGSSSRGEVNEEASTQGTGDFGGSESHQHEEDQLGADEDAGYTPVLDDVGSASAEPSSTGHSTPLSDAPERPEYAYQGHGGALPGSSGSSSLHTWPSAEDQQPSAGASSSSYISGAKRKRSVSEPLNEDAEEPPASQVSVKRTDKGKGKATAASQVVDDSFMDISSSPVKPHPPSSSQDASAESSSSHATKGKGKGKGKARAVSNPLTGAVDDPNILEISDSPVRSRPPSPPKDPKPTREPLSAYTCPICFGAPTNATLTPCGHICCGACLFAAVKATMSRAALSGPVGPEGRPEARCPVCRAVIPHWDGKGRGVIGLQIRASLNV</sequence>
<evidence type="ECO:0000256" key="4">
    <source>
        <dbReference type="PROSITE-ProRule" id="PRU00175"/>
    </source>
</evidence>
<feature type="compositionally biased region" description="Basic residues" evidence="5">
    <location>
        <begin position="261"/>
        <end position="271"/>
    </location>
</feature>
<evidence type="ECO:0000256" key="5">
    <source>
        <dbReference type="SAM" id="MobiDB-lite"/>
    </source>
</evidence>
<dbReference type="PANTHER" id="PTHR47094">
    <property type="entry name" value="ELFLESS, ISOFORM B"/>
    <property type="match status" value="1"/>
</dbReference>
<protein>
    <recommendedName>
        <fullName evidence="6">RING-type domain-containing protein</fullName>
    </recommendedName>
</protein>
<feature type="compositionally biased region" description="Polar residues" evidence="5">
    <location>
        <begin position="72"/>
        <end position="89"/>
    </location>
</feature>
<feature type="domain" description="RING-type" evidence="6">
    <location>
        <begin position="318"/>
        <end position="373"/>
    </location>
</feature>
<proteinExistence type="predicted"/>
<organism evidence="7 8">
    <name type="scientific">Psilocybe cf. subviscida</name>
    <dbReference type="NCBI Taxonomy" id="2480587"/>
    <lineage>
        <taxon>Eukaryota</taxon>
        <taxon>Fungi</taxon>
        <taxon>Dikarya</taxon>
        <taxon>Basidiomycota</taxon>
        <taxon>Agaricomycotina</taxon>
        <taxon>Agaricomycetes</taxon>
        <taxon>Agaricomycetidae</taxon>
        <taxon>Agaricales</taxon>
        <taxon>Agaricineae</taxon>
        <taxon>Strophariaceae</taxon>
        <taxon>Psilocybe</taxon>
    </lineage>
</organism>
<dbReference type="Gene3D" id="3.30.40.10">
    <property type="entry name" value="Zinc/RING finger domain, C3HC4 (zinc finger)"/>
    <property type="match status" value="1"/>
</dbReference>
<evidence type="ECO:0000256" key="1">
    <source>
        <dbReference type="ARBA" id="ARBA00022723"/>
    </source>
</evidence>
<dbReference type="OrthoDB" id="6270329at2759"/>
<evidence type="ECO:0000256" key="3">
    <source>
        <dbReference type="ARBA" id="ARBA00022833"/>
    </source>
</evidence>
<dbReference type="GO" id="GO:0033768">
    <property type="term" value="C:SUMO-targeted ubiquitin ligase complex"/>
    <property type="evidence" value="ECO:0007669"/>
    <property type="project" value="TreeGrafter"/>
</dbReference>
<accession>A0A8H5F696</accession>
<dbReference type="GO" id="GO:0008270">
    <property type="term" value="F:zinc ion binding"/>
    <property type="evidence" value="ECO:0007669"/>
    <property type="project" value="UniProtKB-KW"/>
</dbReference>
<feature type="compositionally biased region" description="Polar residues" evidence="5">
    <location>
        <begin position="125"/>
        <end position="136"/>
    </location>
</feature>
<dbReference type="Proteomes" id="UP000567179">
    <property type="component" value="Unassembled WGS sequence"/>
</dbReference>
<keyword evidence="1" id="KW-0479">Metal-binding</keyword>
<dbReference type="GO" id="GO:0032183">
    <property type="term" value="F:SUMO binding"/>
    <property type="evidence" value="ECO:0007669"/>
    <property type="project" value="TreeGrafter"/>
</dbReference>
<evidence type="ECO:0000313" key="7">
    <source>
        <dbReference type="EMBL" id="KAF5325345.1"/>
    </source>
</evidence>
<evidence type="ECO:0000313" key="8">
    <source>
        <dbReference type="Proteomes" id="UP000567179"/>
    </source>
</evidence>
<dbReference type="Pfam" id="PF00097">
    <property type="entry name" value="zf-C3HC4"/>
    <property type="match status" value="1"/>
</dbReference>
<keyword evidence="8" id="KW-1185">Reference proteome</keyword>
<feature type="compositionally biased region" description="Low complexity" evidence="5">
    <location>
        <begin position="175"/>
        <end position="186"/>
    </location>
</feature>
<keyword evidence="3" id="KW-0862">Zinc</keyword>
<feature type="compositionally biased region" description="Low complexity" evidence="5">
    <location>
        <begin position="155"/>
        <end position="164"/>
    </location>
</feature>
<dbReference type="InterPro" id="IPR001841">
    <property type="entry name" value="Znf_RING"/>
</dbReference>
<feature type="region of interest" description="Disordered" evidence="5">
    <location>
        <begin position="1"/>
        <end position="310"/>
    </location>
</feature>
<gene>
    <name evidence="7" type="ORF">D9619_010081</name>
</gene>
<feature type="compositionally biased region" description="Low complexity" evidence="5">
    <location>
        <begin position="38"/>
        <end position="52"/>
    </location>
</feature>
<dbReference type="GO" id="GO:0061630">
    <property type="term" value="F:ubiquitin protein ligase activity"/>
    <property type="evidence" value="ECO:0007669"/>
    <property type="project" value="InterPro"/>
</dbReference>
<dbReference type="InterPro" id="IPR013083">
    <property type="entry name" value="Znf_RING/FYVE/PHD"/>
</dbReference>
<dbReference type="AlphaFoldDB" id="A0A8H5F696"/>
<dbReference type="SUPFAM" id="SSF57850">
    <property type="entry name" value="RING/U-box"/>
    <property type="match status" value="1"/>
</dbReference>
<dbReference type="GO" id="GO:0006511">
    <property type="term" value="P:ubiquitin-dependent protein catabolic process"/>
    <property type="evidence" value="ECO:0007669"/>
    <property type="project" value="TreeGrafter"/>
</dbReference>
<dbReference type="InterPro" id="IPR049627">
    <property type="entry name" value="SLX8"/>
</dbReference>
<name>A0A8H5F696_9AGAR</name>
<dbReference type="CDD" id="cd16449">
    <property type="entry name" value="RING-HC"/>
    <property type="match status" value="1"/>
</dbReference>
<dbReference type="SMART" id="SM00184">
    <property type="entry name" value="RING"/>
    <property type="match status" value="1"/>
</dbReference>
<dbReference type="InterPro" id="IPR018957">
    <property type="entry name" value="Znf_C3HC4_RING-type"/>
</dbReference>
<evidence type="ECO:0000259" key="6">
    <source>
        <dbReference type="PROSITE" id="PS50089"/>
    </source>
</evidence>
<reference evidence="7 8" key="1">
    <citation type="journal article" date="2020" name="ISME J.">
        <title>Uncovering the hidden diversity of litter-decomposition mechanisms in mushroom-forming fungi.</title>
        <authorList>
            <person name="Floudas D."/>
            <person name="Bentzer J."/>
            <person name="Ahren D."/>
            <person name="Johansson T."/>
            <person name="Persson P."/>
            <person name="Tunlid A."/>
        </authorList>
    </citation>
    <scope>NUCLEOTIDE SEQUENCE [LARGE SCALE GENOMIC DNA]</scope>
    <source>
        <strain evidence="7 8">CBS 101986</strain>
    </source>
</reference>
<dbReference type="GO" id="GO:0140082">
    <property type="term" value="F:SUMO-ubiquitin ligase activity"/>
    <property type="evidence" value="ECO:0007669"/>
    <property type="project" value="TreeGrafter"/>
</dbReference>